<keyword evidence="2" id="KW-0519">Myristate</keyword>
<dbReference type="InterPro" id="IPR027417">
    <property type="entry name" value="P-loop_NTPase"/>
</dbReference>
<keyword evidence="2" id="KW-0449">Lipoprotein</keyword>
<feature type="region of interest" description="Disordered" evidence="5">
    <location>
        <begin position="139"/>
        <end position="367"/>
    </location>
</feature>
<dbReference type="InterPro" id="IPR006689">
    <property type="entry name" value="Small_GTPase_ARF/SAR"/>
</dbReference>
<reference evidence="6" key="1">
    <citation type="submission" date="2022-11" db="EMBL/GenBank/DDBJ databases">
        <title>Centuries of genome instability and evolution in soft-shell clam transmissible cancer (bioRxiv).</title>
        <authorList>
            <person name="Hart S.F.M."/>
            <person name="Yonemitsu M.A."/>
            <person name="Giersch R.M."/>
            <person name="Beal B.F."/>
            <person name="Arriagada G."/>
            <person name="Davis B.W."/>
            <person name="Ostrander E.A."/>
            <person name="Goff S.P."/>
            <person name="Metzger M.J."/>
        </authorList>
    </citation>
    <scope>NUCLEOTIDE SEQUENCE</scope>
    <source>
        <strain evidence="6">MELC-2E11</strain>
        <tissue evidence="6">Siphon/mantle</tissue>
    </source>
</reference>
<comment type="similarity">
    <text evidence="1">Belongs to the small GTPase superfamily. Arf family.</text>
</comment>
<feature type="compositionally biased region" description="Polar residues" evidence="5">
    <location>
        <begin position="174"/>
        <end position="190"/>
    </location>
</feature>
<dbReference type="Pfam" id="PF00025">
    <property type="entry name" value="Arf"/>
    <property type="match status" value="1"/>
</dbReference>
<evidence type="ECO:0000256" key="4">
    <source>
        <dbReference type="ARBA" id="ARBA00023134"/>
    </source>
</evidence>
<feature type="compositionally biased region" description="Basic and acidic residues" evidence="5">
    <location>
        <begin position="269"/>
        <end position="288"/>
    </location>
</feature>
<evidence type="ECO:0000256" key="5">
    <source>
        <dbReference type="SAM" id="MobiDB-lite"/>
    </source>
</evidence>
<keyword evidence="4" id="KW-0342">GTP-binding</keyword>
<accession>A0ABY7EDC6</accession>
<evidence type="ECO:0000256" key="2">
    <source>
        <dbReference type="ARBA" id="ARBA00022707"/>
    </source>
</evidence>
<name>A0ABY7EDC6_MYAAR</name>
<gene>
    <name evidence="6" type="ORF">MAR_016834</name>
</gene>
<keyword evidence="3" id="KW-0547">Nucleotide-binding</keyword>
<dbReference type="PANTHER" id="PTHR45697">
    <property type="entry name" value="ADP-RIBOSYLATION FACTOR-LIKE PROTEIN 2-RELATED"/>
    <property type="match status" value="1"/>
</dbReference>
<evidence type="ECO:0000313" key="7">
    <source>
        <dbReference type="Proteomes" id="UP001164746"/>
    </source>
</evidence>
<dbReference type="Proteomes" id="UP001164746">
    <property type="component" value="Chromosome 6"/>
</dbReference>
<feature type="compositionally biased region" description="Polar residues" evidence="5">
    <location>
        <begin position="218"/>
        <end position="229"/>
    </location>
</feature>
<dbReference type="Gene3D" id="3.40.50.300">
    <property type="entry name" value="P-loop containing nucleotide triphosphate hydrolases"/>
    <property type="match status" value="1"/>
</dbReference>
<feature type="compositionally biased region" description="Acidic residues" evidence="5">
    <location>
        <begin position="357"/>
        <end position="366"/>
    </location>
</feature>
<keyword evidence="7" id="KW-1185">Reference proteome</keyword>
<evidence type="ECO:0000313" key="6">
    <source>
        <dbReference type="EMBL" id="WAR06876.1"/>
    </source>
</evidence>
<feature type="compositionally biased region" description="Polar residues" evidence="5">
    <location>
        <begin position="290"/>
        <end position="300"/>
    </location>
</feature>
<evidence type="ECO:0000256" key="1">
    <source>
        <dbReference type="ARBA" id="ARBA00010290"/>
    </source>
</evidence>
<dbReference type="InterPro" id="IPR044612">
    <property type="entry name" value="ARL2/3"/>
</dbReference>
<sequence>MGNFLSRVTAARRRLKNIADVFEGRIPRVLILGLDGAAVVFVVDGGDRVRADEARFELHELLQNGRLRRVPLVVVNNKQDVEGAMAEEEMRTVLDLATIQDRDVSLHNVSAVNGTNVKPVLTDVVDKIKAFRHYKSGLGVTGKAETPGSSKTGSDIGKDKDSMKFSSIEDADNNDNVPSLFGNLSKSEPTTDLDAVSDVVPGPSTYQPDQPLYAGHSGQPTASEVSSDVSSDHKPSYDSESYNVQNPDGVLIQPVDGNIVANEGTENTGRSEETSSEHDSQSHADIASHLDTNINEFNSSEAEDISTEDANSNTVNAYEASESESVSERFDEPEQKSAKVVVDEASVVDGESTSISEDSDSSDGDSECVRGLEDIARQHAVAV</sequence>
<evidence type="ECO:0000256" key="3">
    <source>
        <dbReference type="ARBA" id="ARBA00022741"/>
    </source>
</evidence>
<dbReference type="EMBL" id="CP111017">
    <property type="protein sequence ID" value="WAR06876.1"/>
    <property type="molecule type" value="Genomic_DNA"/>
</dbReference>
<protein>
    <submittedName>
        <fullName evidence="6">ARL3-like protein</fullName>
    </submittedName>
</protein>
<dbReference type="SUPFAM" id="SSF52540">
    <property type="entry name" value="P-loop containing nucleoside triphosphate hydrolases"/>
    <property type="match status" value="1"/>
</dbReference>
<feature type="compositionally biased region" description="Basic and acidic residues" evidence="5">
    <location>
        <begin position="326"/>
        <end position="337"/>
    </location>
</feature>
<organism evidence="6 7">
    <name type="scientific">Mya arenaria</name>
    <name type="common">Soft-shell clam</name>
    <dbReference type="NCBI Taxonomy" id="6604"/>
    <lineage>
        <taxon>Eukaryota</taxon>
        <taxon>Metazoa</taxon>
        <taxon>Spiralia</taxon>
        <taxon>Lophotrochozoa</taxon>
        <taxon>Mollusca</taxon>
        <taxon>Bivalvia</taxon>
        <taxon>Autobranchia</taxon>
        <taxon>Heteroconchia</taxon>
        <taxon>Euheterodonta</taxon>
        <taxon>Imparidentia</taxon>
        <taxon>Neoheterodontei</taxon>
        <taxon>Myida</taxon>
        <taxon>Myoidea</taxon>
        <taxon>Myidae</taxon>
        <taxon>Mya</taxon>
    </lineage>
</organism>
<proteinExistence type="inferred from homology"/>